<dbReference type="Proteomes" id="UP000004754">
    <property type="component" value="Unassembled WGS sequence"/>
</dbReference>
<dbReference type="STRING" id="887929.HMP0721_0863"/>
<gene>
    <name evidence="1" type="ORF">HMP0721_0863</name>
</gene>
<reference evidence="1 2" key="1">
    <citation type="submission" date="2010-12" db="EMBL/GenBank/DDBJ databases">
        <authorList>
            <person name="Muzny D."/>
            <person name="Qin X."/>
            <person name="Deng J."/>
            <person name="Jiang H."/>
            <person name="Liu Y."/>
            <person name="Qu J."/>
            <person name="Song X.-Z."/>
            <person name="Zhang L."/>
            <person name="Thornton R."/>
            <person name="Coyle M."/>
            <person name="Francisco L."/>
            <person name="Jackson L."/>
            <person name="Javaid M."/>
            <person name="Korchina V."/>
            <person name="Kovar C."/>
            <person name="Mata R."/>
            <person name="Mathew T."/>
            <person name="Ngo R."/>
            <person name="Nguyen L."/>
            <person name="Nguyen N."/>
            <person name="Okwuonu G."/>
            <person name="Ongeri F."/>
            <person name="Pham C."/>
            <person name="Simmons D."/>
            <person name="Wilczek-Boney K."/>
            <person name="Hale W."/>
            <person name="Jakkamsetti A."/>
            <person name="Pham P."/>
            <person name="Ruth R."/>
            <person name="San Lucas F."/>
            <person name="Warren J."/>
            <person name="Zhang J."/>
            <person name="Zhao Z."/>
            <person name="Zhou C."/>
            <person name="Zhu D."/>
            <person name="Lee S."/>
            <person name="Bess C."/>
            <person name="Blankenburg K."/>
            <person name="Forbes L."/>
            <person name="Fu Q."/>
            <person name="Gubbala S."/>
            <person name="Hirani K."/>
            <person name="Jayaseelan J.C."/>
            <person name="Lara F."/>
            <person name="Munidasa M."/>
            <person name="Palculict T."/>
            <person name="Patil S."/>
            <person name="Pu L.-L."/>
            <person name="Saada N."/>
            <person name="Tang L."/>
            <person name="Weissenberger G."/>
            <person name="Zhu Y."/>
            <person name="Hemphill L."/>
            <person name="Shang Y."/>
            <person name="Youmans B."/>
            <person name="Ayvaz T."/>
            <person name="Ross M."/>
            <person name="Santibanez J."/>
            <person name="Aqrawi P."/>
            <person name="Gross S."/>
            <person name="Joshi V."/>
            <person name="Fowler G."/>
            <person name="Nazareth L."/>
            <person name="Reid J."/>
            <person name="Worley K."/>
            <person name="Petrosino J."/>
            <person name="Highlander S."/>
            <person name="Gibbs R."/>
        </authorList>
    </citation>
    <scope>NUCLEOTIDE SEQUENCE [LARGE SCALE GENOMIC DNA]</scope>
    <source>
        <strain evidence="1 2">ATCC 23263</strain>
    </source>
</reference>
<accession>E6MFV2</accession>
<evidence type="ECO:0000313" key="1">
    <source>
        <dbReference type="EMBL" id="EFV02097.1"/>
    </source>
</evidence>
<keyword evidence="2" id="KW-1185">Reference proteome</keyword>
<dbReference type="HOGENOM" id="CLU_3187844_0_0_9"/>
<name>E6MFV2_9FIRM</name>
<comment type="caution">
    <text evidence="1">The sequence shown here is derived from an EMBL/GenBank/DDBJ whole genome shotgun (WGS) entry which is preliminary data.</text>
</comment>
<dbReference type="AlphaFoldDB" id="E6MFV2"/>
<organism evidence="1 2">
    <name type="scientific">Pseudoramibacter alactolyticus ATCC 23263</name>
    <dbReference type="NCBI Taxonomy" id="887929"/>
    <lineage>
        <taxon>Bacteria</taxon>
        <taxon>Bacillati</taxon>
        <taxon>Bacillota</taxon>
        <taxon>Clostridia</taxon>
        <taxon>Eubacteriales</taxon>
        <taxon>Eubacteriaceae</taxon>
        <taxon>Pseudoramibacter</taxon>
    </lineage>
</organism>
<dbReference type="EMBL" id="AEQN01000014">
    <property type="protein sequence ID" value="EFV02097.1"/>
    <property type="molecule type" value="Genomic_DNA"/>
</dbReference>
<sequence length="46" mass="4945">MLILLNDGGIAGFPSDALNHHRFFIIDGPQKVPSSKFALKKGKPAP</sequence>
<protein>
    <submittedName>
        <fullName evidence="1">Uncharacterized protein</fullName>
    </submittedName>
</protein>
<evidence type="ECO:0000313" key="2">
    <source>
        <dbReference type="Proteomes" id="UP000004754"/>
    </source>
</evidence>
<proteinExistence type="predicted"/>